<protein>
    <submittedName>
        <fullName evidence="1">Uncharacterized protein</fullName>
    </submittedName>
</protein>
<name>A0A1G5HC69_9RHOB</name>
<sequence>MAFLRTTVTGSIALPDGSPMPDGAKIIFTLREWDKNADTIATPGAVEAVVANSAISVQLLRTASTDRGTVYDVGYAYWSPGMGKPLTGRLGTIAISGSSAVNLAELLTVPAQVPNVPDALVQALAAAAGAMSAAARAEQMVVNADQVTADRQAAEAARDQAFLARDGAAVNADIYPDIATGRAAVADGAQFMVVSGDAIIRYRRDSASTQTEVARFPAASALLNEVQTRSAMLRQAGVEGVLLFATDAAGTRLAFGLRDSDGLFDDLTMAGIYARMAEERQLPTLDSTSQNLLELRATNGDLLWGTVRLSDGQWPDWAVEQLAERLGVSAGSAASAAPAYHLHNGVYRPVEADTRVVTGLGSSTIAFLAPHLAGLFDRLVTQDGRGVSYNNRGAGGERSDNHAARWGVKPALLTSAIGVIPASGSVNVTASNMAANSLLAYAGTWGGVPGTLRLSGGSLNFQRASSGSEVAVAADTPFIPTGLDPLLGGVLILNTGKNDISGQVPAATIISNIDAICDGLTAANKRFLILDNYGDTPWIASNPRHALLRTVNEHIHRRYGDLVIRNQAYLCGAQIWADANADSPGFGAPTPEDVAMAELGNIPPSFARDTGHMSEFANQLLVKHVIESALKSLHWYKDA</sequence>
<dbReference type="Proteomes" id="UP000199502">
    <property type="component" value="Unassembled WGS sequence"/>
</dbReference>
<evidence type="ECO:0000313" key="1">
    <source>
        <dbReference type="EMBL" id="SCY61353.1"/>
    </source>
</evidence>
<keyword evidence="2" id="KW-1185">Reference proteome</keyword>
<organism evidence="1 2">
    <name type="scientific">Paracoccus tibetensis</name>
    <dbReference type="NCBI Taxonomy" id="336292"/>
    <lineage>
        <taxon>Bacteria</taxon>
        <taxon>Pseudomonadati</taxon>
        <taxon>Pseudomonadota</taxon>
        <taxon>Alphaproteobacteria</taxon>
        <taxon>Rhodobacterales</taxon>
        <taxon>Paracoccaceae</taxon>
        <taxon>Paracoccus</taxon>
    </lineage>
</organism>
<evidence type="ECO:0000313" key="2">
    <source>
        <dbReference type="Proteomes" id="UP000199502"/>
    </source>
</evidence>
<dbReference type="SUPFAM" id="SSF52266">
    <property type="entry name" value="SGNH hydrolase"/>
    <property type="match status" value="1"/>
</dbReference>
<reference evidence="1 2" key="1">
    <citation type="submission" date="2016-10" db="EMBL/GenBank/DDBJ databases">
        <authorList>
            <person name="de Groot N.N."/>
        </authorList>
    </citation>
    <scope>NUCLEOTIDE SEQUENCE [LARGE SCALE GENOMIC DNA]</scope>
    <source>
        <strain evidence="1 2">CGMCC 1.8925</strain>
    </source>
</reference>
<dbReference type="STRING" id="336292.SAMN05660710_02099"/>
<proteinExistence type="predicted"/>
<gene>
    <name evidence="1" type="ORF">SAMN05660710_02099</name>
</gene>
<dbReference type="RefSeq" id="WP_139165937.1">
    <property type="nucleotide sequence ID" value="NZ_FMVT01000006.1"/>
</dbReference>
<accession>A0A1G5HC69</accession>
<dbReference type="AlphaFoldDB" id="A0A1G5HC69"/>
<dbReference type="OrthoDB" id="4965094at2"/>
<dbReference type="EMBL" id="FMVT01000006">
    <property type="protein sequence ID" value="SCY61353.1"/>
    <property type="molecule type" value="Genomic_DNA"/>
</dbReference>